<dbReference type="PANTHER" id="PTHR41983:SF2">
    <property type="entry name" value="SHORT-CHAIN FATTY ACID TRANSPORTER-RELATED"/>
    <property type="match status" value="1"/>
</dbReference>
<feature type="transmembrane region" description="Helical" evidence="1">
    <location>
        <begin position="30"/>
        <end position="49"/>
    </location>
</feature>
<dbReference type="PANTHER" id="PTHR41983">
    <property type="entry name" value="SHORT-CHAIN FATTY ACID TRANSPORTER-RELATED"/>
    <property type="match status" value="1"/>
</dbReference>
<keyword evidence="1" id="KW-0472">Membrane</keyword>
<gene>
    <name evidence="2" type="ORF">SAMN02745753_00596</name>
</gene>
<dbReference type="GO" id="GO:0005886">
    <property type="term" value="C:plasma membrane"/>
    <property type="evidence" value="ECO:0007669"/>
    <property type="project" value="TreeGrafter"/>
</dbReference>
<dbReference type="AlphaFoldDB" id="A0A1M4V995"/>
<proteinExistence type="predicted"/>
<dbReference type="RefSeq" id="WP_072838238.1">
    <property type="nucleotide sequence ID" value="NZ_FQVF01000003.1"/>
</dbReference>
<dbReference type="OrthoDB" id="9342495at2"/>
<reference evidence="3" key="1">
    <citation type="submission" date="2016-11" db="EMBL/GenBank/DDBJ databases">
        <authorList>
            <person name="Varghese N."/>
            <person name="Submissions S."/>
        </authorList>
    </citation>
    <scope>NUCLEOTIDE SEQUENCE [LARGE SCALE GENOMIC DNA]</scope>
    <source>
        <strain evidence="3">DSM 16579</strain>
    </source>
</reference>
<evidence type="ECO:0000313" key="2">
    <source>
        <dbReference type="EMBL" id="SHE65525.1"/>
    </source>
</evidence>
<keyword evidence="3" id="KW-1185">Reference proteome</keyword>
<dbReference type="Proteomes" id="UP000184517">
    <property type="component" value="Unassembled WGS sequence"/>
</dbReference>
<feature type="transmembrane region" description="Helical" evidence="1">
    <location>
        <begin position="435"/>
        <end position="456"/>
    </location>
</feature>
<organism evidence="2 3">
    <name type="scientific">Marinomonas polaris DSM 16579</name>
    <dbReference type="NCBI Taxonomy" id="1122206"/>
    <lineage>
        <taxon>Bacteria</taxon>
        <taxon>Pseudomonadati</taxon>
        <taxon>Pseudomonadota</taxon>
        <taxon>Gammaproteobacteria</taxon>
        <taxon>Oceanospirillales</taxon>
        <taxon>Oceanospirillaceae</taxon>
        <taxon>Marinomonas</taxon>
    </lineage>
</organism>
<sequence>MNTLEQKQTGLQKVSQFFVTLLQRYLPDPFIFAIVLTFAVFLLVMPSTGQGPMQVVNAWAGGFWNLLSFSMQMAMVVVTGHAMASAPAFKRKLAMLAGVAKTPGQAIILVTVISAMACWVNWGFGLVVGAIFAKEIAARVKGVDYRLLIASAYSGFLFWHGGLSGSIPLSIAGGANIEKVTNGSVTGPIPTSETIFSTMNLTILAVMFITIPLLNRLMHPAPQDTVTIDAELLKEQVVDTPNKADMSPAERLENSRVLSLLLGVMGFAYIIYYFVNNGFALNLNVVNFTFLFSAVLLHGTPKSLLNSVSQGARNCSGILLQFPFYAGIMGMMTATGDSGASLAGVISQAFVSISNETTFPLFTFLSAGIVNFFVPSGGGQWAVQAPIMMPAGAALGVDAAKTAMAIAWGDAWTNMIQPFWALPALAIAGLGAKDVMGYCLMALIGSGVIISLGFLIF</sequence>
<dbReference type="Pfam" id="PF02667">
    <property type="entry name" value="SCFA_trans"/>
    <property type="match status" value="1"/>
</dbReference>
<dbReference type="EMBL" id="FQVF01000003">
    <property type="protein sequence ID" value="SHE65525.1"/>
    <property type="molecule type" value="Genomic_DNA"/>
</dbReference>
<keyword evidence="1" id="KW-1133">Transmembrane helix</keyword>
<accession>A0A1M4V995</accession>
<feature type="transmembrane region" description="Helical" evidence="1">
    <location>
        <begin position="61"/>
        <end position="86"/>
    </location>
</feature>
<feature type="transmembrane region" description="Helical" evidence="1">
    <location>
        <begin position="257"/>
        <end position="275"/>
    </location>
</feature>
<dbReference type="InterPro" id="IPR006160">
    <property type="entry name" value="SCFA_transpt_AtoE"/>
</dbReference>
<name>A0A1M4V995_9GAMM</name>
<dbReference type="STRING" id="1122206.SAMN02745753_00596"/>
<feature type="transmembrane region" description="Helical" evidence="1">
    <location>
        <begin position="195"/>
        <end position="214"/>
    </location>
</feature>
<keyword evidence="1" id="KW-0812">Transmembrane</keyword>
<protein>
    <submittedName>
        <fullName evidence="2">Short-chain fatty acids transporter</fullName>
    </submittedName>
</protein>
<evidence type="ECO:0000256" key="1">
    <source>
        <dbReference type="SAM" id="Phobius"/>
    </source>
</evidence>
<evidence type="ECO:0000313" key="3">
    <source>
        <dbReference type="Proteomes" id="UP000184517"/>
    </source>
</evidence>
<feature type="transmembrane region" description="Helical" evidence="1">
    <location>
        <begin position="145"/>
        <end position="162"/>
    </location>
</feature>
<feature type="transmembrane region" description="Helical" evidence="1">
    <location>
        <begin position="106"/>
        <end position="133"/>
    </location>
</feature>